<dbReference type="Proteomes" id="UP001168694">
    <property type="component" value="Unassembled WGS sequence"/>
</dbReference>
<dbReference type="Gene3D" id="3.60.90.10">
    <property type="entry name" value="S-adenosylmethionine decarboxylase"/>
    <property type="match status" value="1"/>
</dbReference>
<feature type="coiled-coil region" evidence="11">
    <location>
        <begin position="14"/>
        <end position="41"/>
    </location>
</feature>
<evidence type="ECO:0000256" key="3">
    <source>
        <dbReference type="ARBA" id="ARBA00022793"/>
    </source>
</evidence>
<keyword evidence="10" id="KW-0670">Pyruvate</keyword>
<dbReference type="PANTHER" id="PTHR33866:SF2">
    <property type="entry name" value="S-ADENOSYLMETHIONINE DECARBOXYLASE PROENZYME"/>
    <property type="match status" value="1"/>
</dbReference>
<keyword evidence="5" id="KW-0745">Spermidine biosynthesis</keyword>
<evidence type="ECO:0000256" key="5">
    <source>
        <dbReference type="ARBA" id="ARBA00023066"/>
    </source>
</evidence>
<evidence type="ECO:0000256" key="11">
    <source>
        <dbReference type="SAM" id="Coils"/>
    </source>
</evidence>
<evidence type="ECO:0000256" key="7">
    <source>
        <dbReference type="ARBA" id="ARBA00023145"/>
    </source>
</evidence>
<keyword evidence="11" id="KW-0175">Coiled coil</keyword>
<comment type="caution">
    <text evidence="12">The sequence shown here is derived from an EMBL/GenBank/DDBJ whole genome shotgun (WGS) entry which is preliminary data.</text>
</comment>
<dbReference type="EC" id="4.1.1.50" evidence="12"/>
<evidence type="ECO:0000256" key="9">
    <source>
        <dbReference type="ARBA" id="ARBA00023270"/>
    </source>
</evidence>
<gene>
    <name evidence="12" type="primary">speD</name>
    <name evidence="12" type="ORF">QYF49_07185</name>
</gene>
<dbReference type="InterPro" id="IPR017716">
    <property type="entry name" value="S-AdoMet_deCOase_pro-enz"/>
</dbReference>
<dbReference type="InterPro" id="IPR016067">
    <property type="entry name" value="S-AdoMet_deCO2ase_core"/>
</dbReference>
<organism evidence="12 13">
    <name type="scientific">Fictibacillus terranigra</name>
    <dbReference type="NCBI Taxonomy" id="3058424"/>
    <lineage>
        <taxon>Bacteria</taxon>
        <taxon>Bacillati</taxon>
        <taxon>Bacillota</taxon>
        <taxon>Bacilli</taxon>
        <taxon>Bacillales</taxon>
        <taxon>Fictibacillaceae</taxon>
        <taxon>Fictibacillus</taxon>
    </lineage>
</organism>
<evidence type="ECO:0000256" key="10">
    <source>
        <dbReference type="ARBA" id="ARBA00023317"/>
    </source>
</evidence>
<evidence type="ECO:0000256" key="4">
    <source>
        <dbReference type="ARBA" id="ARBA00022813"/>
    </source>
</evidence>
<keyword evidence="3" id="KW-0210">Decarboxylase</keyword>
<protein>
    <submittedName>
        <fullName evidence="12">Adenosylmethionine decarboxylase</fullName>
        <ecNumber evidence="12">4.1.1.50</ecNumber>
    </submittedName>
</protein>
<evidence type="ECO:0000256" key="8">
    <source>
        <dbReference type="ARBA" id="ARBA00023239"/>
    </source>
</evidence>
<dbReference type="PANTHER" id="PTHR33866">
    <property type="entry name" value="S-ADENOSYLMETHIONINE DECARBOXYLASE PROENZYME"/>
    <property type="match status" value="1"/>
</dbReference>
<dbReference type="Pfam" id="PF02675">
    <property type="entry name" value="AdoMet_dc"/>
    <property type="match status" value="1"/>
</dbReference>
<proteinExistence type="predicted"/>
<reference evidence="12" key="1">
    <citation type="submission" date="2023-06" db="EMBL/GenBank/DDBJ databases">
        <title>Draft Genome Sequences of Representative Paenibacillus Polymyxa, Bacillus cereus, Fictibacillus sp., and Brevibacillus agri Strains Isolated from Amazonian Dark Earth.</title>
        <authorList>
            <person name="Pellegrinetti T.A."/>
            <person name="Cunha I.C.M."/>
            <person name="Chaves M.G."/>
            <person name="Freitas A.S."/>
            <person name="Silva A.V.R."/>
            <person name="Tsai S.M."/>
            <person name="Mendes L.W."/>
        </authorList>
    </citation>
    <scope>NUCLEOTIDE SEQUENCE</scope>
    <source>
        <strain evidence="12">CENA-BCM004</strain>
    </source>
</reference>
<dbReference type="EMBL" id="JAUHLN010000001">
    <property type="protein sequence ID" value="MDN4072814.1"/>
    <property type="molecule type" value="Genomic_DNA"/>
</dbReference>
<keyword evidence="13" id="KW-1185">Reference proteome</keyword>
<keyword evidence="9" id="KW-0704">Schiff base</keyword>
<dbReference type="NCBIfam" id="TIGR03330">
    <property type="entry name" value="SAM_DCase_Bsu"/>
    <property type="match status" value="1"/>
</dbReference>
<keyword evidence="2" id="KW-0949">S-adenosyl-L-methionine</keyword>
<dbReference type="SUPFAM" id="SSF56276">
    <property type="entry name" value="S-adenosylmethionine decarboxylase"/>
    <property type="match status" value="1"/>
</dbReference>
<keyword evidence="8 12" id="KW-0456">Lyase</keyword>
<comment type="cofactor">
    <cofactor evidence="1">
        <name>pyruvate</name>
        <dbReference type="ChEBI" id="CHEBI:15361"/>
    </cofactor>
</comment>
<evidence type="ECO:0000313" key="12">
    <source>
        <dbReference type="EMBL" id="MDN4072814.1"/>
    </source>
</evidence>
<keyword evidence="4" id="KW-0068">Autocatalytic cleavage</keyword>
<dbReference type="InterPro" id="IPR003826">
    <property type="entry name" value="AdoMetDC_fam_prok"/>
</dbReference>
<dbReference type="RefSeq" id="WP_290399075.1">
    <property type="nucleotide sequence ID" value="NZ_JAUHLN010000001.1"/>
</dbReference>
<evidence type="ECO:0000256" key="1">
    <source>
        <dbReference type="ARBA" id="ARBA00001928"/>
    </source>
</evidence>
<dbReference type="GO" id="GO:0004014">
    <property type="term" value="F:adenosylmethionine decarboxylase activity"/>
    <property type="evidence" value="ECO:0007669"/>
    <property type="project" value="UniProtKB-EC"/>
</dbReference>
<sequence length="128" mass="14450">MKGFHIIIDAFNCKSSILNDAKELENQLNLTAERLEMTVLNRYFYSFQPYGVTGTLVLSTSHMSIHTWPEKNYAAIDIYTCGTKNPFLEVQNVLNFLGADYAVVHDVSRGEEYIANPSVRIIRKNGGS</sequence>
<keyword evidence="6" id="KW-0620">Polyamine biosynthesis</keyword>
<accession>A0ABT8E4J4</accession>
<evidence type="ECO:0000256" key="2">
    <source>
        <dbReference type="ARBA" id="ARBA00022691"/>
    </source>
</evidence>
<name>A0ABT8E4J4_9BACL</name>
<evidence type="ECO:0000313" key="13">
    <source>
        <dbReference type="Proteomes" id="UP001168694"/>
    </source>
</evidence>
<keyword evidence="7" id="KW-0865">Zymogen</keyword>
<evidence type="ECO:0000256" key="6">
    <source>
        <dbReference type="ARBA" id="ARBA00023115"/>
    </source>
</evidence>